<keyword evidence="5 7" id="KW-0687">Ribonucleoprotein</keyword>
<comment type="function">
    <text evidence="7">One of the primary rRNA binding proteins, it binds directly near the 3'-end of the 23S rRNA, where it nucleates assembly of the 50S subunit.</text>
</comment>
<dbReference type="FunFam" id="2.40.30.10:FF:000004">
    <property type="entry name" value="50S ribosomal protein L3"/>
    <property type="match status" value="1"/>
</dbReference>
<dbReference type="GO" id="GO:0019843">
    <property type="term" value="F:rRNA binding"/>
    <property type="evidence" value="ECO:0007669"/>
    <property type="project" value="UniProtKB-UniRule"/>
</dbReference>
<evidence type="ECO:0000256" key="7">
    <source>
        <dbReference type="HAMAP-Rule" id="MF_01325"/>
    </source>
</evidence>
<evidence type="ECO:0000256" key="6">
    <source>
        <dbReference type="ARBA" id="ARBA00035243"/>
    </source>
</evidence>
<dbReference type="GO" id="GO:0003735">
    <property type="term" value="F:structural constituent of ribosome"/>
    <property type="evidence" value="ECO:0007669"/>
    <property type="project" value="UniProtKB-UniRule"/>
</dbReference>
<evidence type="ECO:0000256" key="2">
    <source>
        <dbReference type="ARBA" id="ARBA00022730"/>
    </source>
</evidence>
<dbReference type="AlphaFoldDB" id="A0A5C1QPQ0"/>
<evidence type="ECO:0000256" key="5">
    <source>
        <dbReference type="ARBA" id="ARBA00023274"/>
    </source>
</evidence>
<dbReference type="HAMAP" id="MF_01325_B">
    <property type="entry name" value="Ribosomal_uL3_B"/>
    <property type="match status" value="1"/>
</dbReference>
<dbReference type="KEGG" id="ock:EXM22_11410"/>
<evidence type="ECO:0000313" key="8">
    <source>
        <dbReference type="EMBL" id="QEN08564.1"/>
    </source>
</evidence>
<evidence type="ECO:0000256" key="4">
    <source>
        <dbReference type="ARBA" id="ARBA00022980"/>
    </source>
</evidence>
<organism evidence="8 9">
    <name type="scientific">Oceanispirochaeta crateris</name>
    <dbReference type="NCBI Taxonomy" id="2518645"/>
    <lineage>
        <taxon>Bacteria</taxon>
        <taxon>Pseudomonadati</taxon>
        <taxon>Spirochaetota</taxon>
        <taxon>Spirochaetia</taxon>
        <taxon>Spirochaetales</taxon>
        <taxon>Spirochaetaceae</taxon>
        <taxon>Oceanispirochaeta</taxon>
    </lineage>
</organism>
<dbReference type="PANTHER" id="PTHR11229">
    <property type="entry name" value="50S RIBOSOMAL PROTEIN L3"/>
    <property type="match status" value="1"/>
</dbReference>
<protein>
    <recommendedName>
        <fullName evidence="6 7">Large ribosomal subunit protein uL3</fullName>
    </recommendedName>
</protein>
<dbReference type="Gene3D" id="2.40.30.10">
    <property type="entry name" value="Translation factors"/>
    <property type="match status" value="1"/>
</dbReference>
<comment type="subunit">
    <text evidence="7">Part of the 50S ribosomal subunit. Forms a cluster with proteins L14 and L19.</text>
</comment>
<dbReference type="RefSeq" id="WP_149486645.1">
    <property type="nucleotide sequence ID" value="NZ_CP036150.1"/>
</dbReference>
<dbReference type="PANTHER" id="PTHR11229:SF16">
    <property type="entry name" value="LARGE RIBOSOMAL SUBUNIT PROTEIN UL3C"/>
    <property type="match status" value="1"/>
</dbReference>
<comment type="similarity">
    <text evidence="1 7">Belongs to the universal ribosomal protein uL3 family.</text>
</comment>
<dbReference type="InterPro" id="IPR019927">
    <property type="entry name" value="Ribosomal_uL3_bac/org-type"/>
</dbReference>
<gene>
    <name evidence="7" type="primary">rplC</name>
    <name evidence="8" type="ORF">EXM22_11410</name>
</gene>
<proteinExistence type="inferred from homology"/>
<dbReference type="EMBL" id="CP036150">
    <property type="protein sequence ID" value="QEN08564.1"/>
    <property type="molecule type" value="Genomic_DNA"/>
</dbReference>
<evidence type="ECO:0000256" key="1">
    <source>
        <dbReference type="ARBA" id="ARBA00006540"/>
    </source>
</evidence>
<dbReference type="NCBIfam" id="TIGR03625">
    <property type="entry name" value="L3_bact"/>
    <property type="match status" value="1"/>
</dbReference>
<dbReference type="InterPro" id="IPR009000">
    <property type="entry name" value="Transl_B-barrel_sf"/>
</dbReference>
<reference evidence="8 9" key="1">
    <citation type="submission" date="2019-02" db="EMBL/GenBank/DDBJ databases">
        <title>Complete Genome Sequence and Methylome Analysis of free living Spirochaetas.</title>
        <authorList>
            <person name="Fomenkov A."/>
            <person name="Dubinina G."/>
            <person name="Leshcheva N."/>
            <person name="Mikheeva N."/>
            <person name="Grabovich M."/>
            <person name="Vincze T."/>
            <person name="Roberts R.J."/>
        </authorList>
    </citation>
    <scope>NUCLEOTIDE SEQUENCE [LARGE SCALE GENOMIC DNA]</scope>
    <source>
        <strain evidence="8 9">K2</strain>
    </source>
</reference>
<keyword evidence="4 7" id="KW-0689">Ribosomal protein</keyword>
<dbReference type="OrthoDB" id="9806135at2"/>
<dbReference type="SUPFAM" id="SSF50447">
    <property type="entry name" value="Translation proteins"/>
    <property type="match status" value="1"/>
</dbReference>
<accession>A0A5C1QPQ0</accession>
<dbReference type="Proteomes" id="UP000324209">
    <property type="component" value="Chromosome"/>
</dbReference>
<name>A0A5C1QPQ0_9SPIO</name>
<keyword evidence="9" id="KW-1185">Reference proteome</keyword>
<dbReference type="GO" id="GO:0022625">
    <property type="term" value="C:cytosolic large ribosomal subunit"/>
    <property type="evidence" value="ECO:0007669"/>
    <property type="project" value="TreeGrafter"/>
</dbReference>
<dbReference type="InterPro" id="IPR000597">
    <property type="entry name" value="Ribosomal_uL3"/>
</dbReference>
<evidence type="ECO:0000256" key="3">
    <source>
        <dbReference type="ARBA" id="ARBA00022884"/>
    </source>
</evidence>
<evidence type="ECO:0000313" key="9">
    <source>
        <dbReference type="Proteomes" id="UP000324209"/>
    </source>
</evidence>
<keyword evidence="2 7" id="KW-0699">rRNA-binding</keyword>
<keyword evidence="3 7" id="KW-0694">RNA-binding</keyword>
<sequence length="206" mass="22131">MIGLIGKKAGMTQVFDSEGILTPVTVIKVEPNVVVANRTVEGDGYSAVVLGSVEMKSSHVSKPYAGQFKNDTTPKKHVMELRDFEKECNVGDSFGVELIEEFSYVDVIGTSKGKGFQGVMKRHNFSGGRATHGSKFHRANGSTGMAAYPSKVIKGTKMAGRMGGERKTVQNLEVVKVDAEKNVVLVKGAVPGTKDSVVLVRKAKKK</sequence>
<dbReference type="Pfam" id="PF00297">
    <property type="entry name" value="Ribosomal_L3"/>
    <property type="match status" value="1"/>
</dbReference>
<dbReference type="GO" id="GO:0006412">
    <property type="term" value="P:translation"/>
    <property type="evidence" value="ECO:0007669"/>
    <property type="project" value="UniProtKB-UniRule"/>
</dbReference>
<dbReference type="Gene3D" id="3.30.160.810">
    <property type="match status" value="1"/>
</dbReference>